<dbReference type="InterPro" id="IPR006917">
    <property type="entry name" value="SOUL_heme-bd"/>
</dbReference>
<comment type="caution">
    <text evidence="3">The sequence shown here is derived from an EMBL/GenBank/DDBJ whole genome shotgun (WGS) entry which is preliminary data.</text>
</comment>
<name>K0SVE0_THAOC</name>
<feature type="region of interest" description="Disordered" evidence="2">
    <location>
        <begin position="1413"/>
        <end position="1432"/>
    </location>
</feature>
<dbReference type="InterPro" id="IPR011256">
    <property type="entry name" value="Reg_factor_effector_dom_sf"/>
</dbReference>
<reference evidence="3 4" key="1">
    <citation type="journal article" date="2012" name="Genome Biol.">
        <title>Genome and low-iron response of an oceanic diatom adapted to chronic iron limitation.</title>
        <authorList>
            <person name="Lommer M."/>
            <person name="Specht M."/>
            <person name="Roy A.S."/>
            <person name="Kraemer L."/>
            <person name="Andreson R."/>
            <person name="Gutowska M.A."/>
            <person name="Wolf J."/>
            <person name="Bergner S.V."/>
            <person name="Schilhabel M.B."/>
            <person name="Klostermeier U.C."/>
            <person name="Beiko R.G."/>
            <person name="Rosenstiel P."/>
            <person name="Hippler M."/>
            <person name="Laroche J."/>
        </authorList>
    </citation>
    <scope>NUCLEOTIDE SEQUENCE [LARGE SCALE GENOMIC DNA]</scope>
    <source>
        <strain evidence="3 4">CCMP1005</strain>
    </source>
</reference>
<dbReference type="InterPro" id="IPR016024">
    <property type="entry name" value="ARM-type_fold"/>
</dbReference>
<feature type="compositionally biased region" description="Polar residues" evidence="2">
    <location>
        <begin position="2167"/>
        <end position="2177"/>
    </location>
</feature>
<organism evidence="3 4">
    <name type="scientific">Thalassiosira oceanica</name>
    <name type="common">Marine diatom</name>
    <dbReference type="NCBI Taxonomy" id="159749"/>
    <lineage>
        <taxon>Eukaryota</taxon>
        <taxon>Sar</taxon>
        <taxon>Stramenopiles</taxon>
        <taxon>Ochrophyta</taxon>
        <taxon>Bacillariophyta</taxon>
        <taxon>Coscinodiscophyceae</taxon>
        <taxon>Thalassiosirophycidae</taxon>
        <taxon>Thalassiosirales</taxon>
        <taxon>Thalassiosiraceae</taxon>
        <taxon>Thalassiosira</taxon>
    </lineage>
</organism>
<dbReference type="Pfam" id="PF04832">
    <property type="entry name" value="SOUL"/>
    <property type="match status" value="1"/>
</dbReference>
<evidence type="ECO:0000256" key="2">
    <source>
        <dbReference type="SAM" id="MobiDB-lite"/>
    </source>
</evidence>
<accession>K0SVE0</accession>
<feature type="region of interest" description="Disordered" evidence="2">
    <location>
        <begin position="2166"/>
        <end position="2188"/>
    </location>
</feature>
<feature type="compositionally biased region" description="Acidic residues" evidence="2">
    <location>
        <begin position="1724"/>
        <end position="1737"/>
    </location>
</feature>
<evidence type="ECO:0000313" key="3">
    <source>
        <dbReference type="EMBL" id="EJK64976.1"/>
    </source>
</evidence>
<dbReference type="SUPFAM" id="SSF55136">
    <property type="entry name" value="Probable bacterial effector-binding domain"/>
    <property type="match status" value="1"/>
</dbReference>
<dbReference type="SUPFAM" id="SSF48371">
    <property type="entry name" value="ARM repeat"/>
    <property type="match status" value="1"/>
</dbReference>
<feature type="compositionally biased region" description="Basic and acidic residues" evidence="2">
    <location>
        <begin position="531"/>
        <end position="540"/>
    </location>
</feature>
<dbReference type="eggNOG" id="ENOG502RUJH">
    <property type="taxonomic scope" value="Eukaryota"/>
</dbReference>
<protein>
    <submittedName>
        <fullName evidence="3">Uncharacterized protein</fullName>
    </submittedName>
</protein>
<dbReference type="Gene3D" id="3.20.80.10">
    <property type="entry name" value="Regulatory factor, effector binding domain"/>
    <property type="match status" value="1"/>
</dbReference>
<dbReference type="PANTHER" id="PTHR11220">
    <property type="entry name" value="HEME-BINDING PROTEIN-RELATED"/>
    <property type="match status" value="1"/>
</dbReference>
<evidence type="ECO:0000313" key="4">
    <source>
        <dbReference type="Proteomes" id="UP000266841"/>
    </source>
</evidence>
<feature type="compositionally biased region" description="Polar residues" evidence="2">
    <location>
        <begin position="518"/>
        <end position="530"/>
    </location>
</feature>
<proteinExistence type="inferred from homology"/>
<dbReference type="PANTHER" id="PTHR11220:SF58">
    <property type="entry name" value="SOUL HEME-BINDING FAMILY PROTEIN"/>
    <property type="match status" value="1"/>
</dbReference>
<feature type="region of interest" description="Disordered" evidence="2">
    <location>
        <begin position="1944"/>
        <end position="1976"/>
    </location>
</feature>
<evidence type="ECO:0000256" key="1">
    <source>
        <dbReference type="ARBA" id="ARBA00009817"/>
    </source>
</evidence>
<keyword evidence="4" id="KW-1185">Reference proteome</keyword>
<sequence>MELAQRICDVVEKGDLSKLGEILHERDRSDRSQELLTTYQETLGLGRHKHDLSEAGECEAGGEFNNIRPSSLLKSLLHANNDATWEALNSTIDGLEGLSANERNLCIEAIQAFIVNIRSLAKGKDERLDVSKIISRLYVFSHGILAPFRLDGGPKGSTHRMGDPKVLGLIPTSLEALDDLHDIVSSEPDGNDLTCKVTVHDDSSDDEFCMLGTNLEVEESSLSSQDERTGNCTRAHGMKRASDRLLTSMFVSVNNKHRMSARHNIRADAVLALLQVAVDDIGMKRLSTDIPLFNRNRGAITGLECLQFALDSVLHATLSYYLDIEDKQIVLHETVEYGRDVIPIEDYPALIKSIFRMLDSEVASSSYQFEEILLRTYQAAAFATNCGLAPAKTESCREDYTTTMNWSRLTFNSIVSCIGECSTSTINRVLEACTRASHGDNPRVAVWTTAKVVLLILSARASIETVSFEPFGPHLLQKMTHERMHKMAAEQNPDVCLGGIDSDEEAPRALEVLLDMANRTQGRTRSSSTGEGREEARESLNESYYSDSAGFLRRHPSCGRADNDFGLQTLNSYTRFVRSSLIFGQDNQAETTMSAAAFSEEFVDRWLEVAYRLLDAESTSHKHDDERNEQQRHDGKSLALVAVVYIFFQIPKSQNGIVDKIRNRIVKSVGGCSYIDLTAILAWSLFVNGTDQTSYALRKTIEETRHCTEVLRPLCDLLSTPAVSDNDIWWKIERGMNYHSMYLLSCALIPVPLGRKVVLASARKHFDSSEICSTESTFFALSTLLALIEGRHRSASDELDDFGKGALSLLTDIIVHPQSNPCLTPAVMDWLLKELIEKVTSSMMDKHASLRLMRACSVVLLQLCRSERTENCLGRPFFLSLAIDKVFALGSRDVQTRINVPQVLRLMVTLYGDVYVHHRSSSSNRTGMLPTCTLLKPQILRIVLAQHSSLHSVLTTSNQVVKSGLATLERDVNDAGLSVDSRVLVLVFECLVRFTMNGELTMGGQSSKGPGEKLVECLCQAEYSFYGDDFQPKWTQTEIERSHPKPAKQVLLKSEQLYELKQSIGLIISETLFHIWSKNNLIHEPLGLIGALAVQEKMRYMERIRYGATREHRRSANGLSCGSICGFFQLTAQHLPPLLQTKGSRKELLPELDLLVKSVLEQCYAISSDQLQPCSSLEDLELYSAVHALYFAIASEEPAHLMAAFVTEYYRANGVWGDDKRADDTISISNFTFNHLPTSNDLDDHVRFVREITLQAFSRALKSIASSSGKLKCEKLLNSLLETLPQLCQDFDCCFHGYSGGITKSLMGEFLYVIECCLDAISSLLLSLPPSHLRTHKFKLSLVDQSSTLLWTMLKEEAVTISFLKDIISLCVDKIPSVLRRAELITREAISSNSPAKTLCDLLESCCDSVATGGQPWKRTSESRSPTFNERNEADPTVHATLNQNLSSPKALACALECCFAAMDVIWDLASGQILEPEGSIGIDSCAGTNLNIRRVDEVAQLFKTLYRYFGSTDSHGSQEPMVIAALLSSRGKHFLCATLEKMTNVLASSIGVIISNLSTPIRYLQISENSSFALDESLRESLIFFVGWLRSIEHNTAKLDNISGTNHWCAIEQELAAESKRDARKLIDRLANIARSLEYLEDDTRELTVAIDAMLNNESLSDEISSLLSQFLPPIAGRTSSPFGEETSSCSVQLFSDLLHRCIQCVDNSMSKVRDKCQSNIEDSAEDESESTDEIEGLTLPGKRQLDVRRKSRKKSRMSRNNTIDEWLTLDNCKSNAAVEKWKWHRRLDGMHNLLGLPLAWIRLRNAAEEDHPAADQLRKKCWRRDEDACTLVSGTMESNRLSGEKLTGMKCVFIIRLSLLRFKEVTTRTNSIPIAAAVVANPSCGGSSNILNRLPVEAIVSNIDDASSNGDGKLRGYDAASSSVDDCTAGFGCSIGAADAAEGKGGRSDSSSPVALSPDVDSSGRGAEIMPLGETTGEKAAEVATRTHMMIVLNVLIADSITYGPWPPLSASASVSRRLAIELQSTATIHDTVLCNDIIRVMKKFNLPLVGGLPMHSASMIVQIFVTLAVSLFALRLSAGLLAWRTANKLEQPHYDVVKTLALPGRRSVELRKYSPYLIAETTVDESSMRKAGGVGFGRCASYIFGKNLSHSDKDAPEKMAMTSPVRSVGSSESMAMTAPVRGSTSSSSGKTKISFVIGSKYNLRNVPRPVDRAVTVKKVNGHYLAATSFSGPPPSDEKVAQERQDIVAALQNEGIRVTNKDEVVVYGYHDPIITPNILRKNEVGIMIDGSGL</sequence>
<dbReference type="EMBL" id="AGNL01016618">
    <property type="protein sequence ID" value="EJK64976.1"/>
    <property type="molecule type" value="Genomic_DNA"/>
</dbReference>
<gene>
    <name evidence="3" type="ORF">THAOC_14232</name>
</gene>
<feature type="region of interest" description="Disordered" evidence="2">
    <location>
        <begin position="1722"/>
        <end position="1758"/>
    </location>
</feature>
<dbReference type="OMA" id="CASTELI"/>
<comment type="similarity">
    <text evidence="1">Belongs to the HEBP family.</text>
</comment>
<feature type="region of interest" description="Disordered" evidence="2">
    <location>
        <begin position="515"/>
        <end position="540"/>
    </location>
</feature>
<dbReference type="Proteomes" id="UP000266841">
    <property type="component" value="Unassembled WGS sequence"/>
</dbReference>
<dbReference type="OrthoDB" id="6424451at2759"/>